<dbReference type="NCBIfam" id="TIGR01549">
    <property type="entry name" value="HAD-SF-IA-v1"/>
    <property type="match status" value="1"/>
</dbReference>
<dbReference type="InterPro" id="IPR050155">
    <property type="entry name" value="HAD-like_hydrolase_sf"/>
</dbReference>
<dbReference type="FunFam" id="3.40.50.1000:FF:000022">
    <property type="entry name" value="Phosphoglycolate phosphatase"/>
    <property type="match status" value="1"/>
</dbReference>
<dbReference type="SFLD" id="SFLDG01129">
    <property type="entry name" value="C1.5:_HAD__Beta-PGM__Phosphata"/>
    <property type="match status" value="1"/>
</dbReference>
<gene>
    <name evidence="1" type="ORF">MKI79_09145</name>
</gene>
<organism evidence="1 2">
    <name type="scientific">Acinetobacter sedimenti</name>
    <dbReference type="NCBI Taxonomy" id="2919922"/>
    <lineage>
        <taxon>Bacteria</taxon>
        <taxon>Pseudomonadati</taxon>
        <taxon>Pseudomonadota</taxon>
        <taxon>Gammaproteobacteria</taxon>
        <taxon>Moraxellales</taxon>
        <taxon>Moraxellaceae</taxon>
        <taxon>Acinetobacter</taxon>
    </lineage>
</organism>
<evidence type="ECO:0000313" key="2">
    <source>
        <dbReference type="Proteomes" id="UP001139701"/>
    </source>
</evidence>
<dbReference type="GO" id="GO:0016791">
    <property type="term" value="F:phosphatase activity"/>
    <property type="evidence" value="ECO:0007669"/>
    <property type="project" value="UniProtKB-ARBA"/>
</dbReference>
<dbReference type="Gene3D" id="3.40.50.1000">
    <property type="entry name" value="HAD superfamily/HAD-like"/>
    <property type="match status" value="1"/>
</dbReference>
<dbReference type="PANTHER" id="PTHR43434">
    <property type="entry name" value="PHOSPHOGLYCOLATE PHOSPHATASE"/>
    <property type="match status" value="1"/>
</dbReference>
<keyword evidence="1" id="KW-0378">Hydrolase</keyword>
<dbReference type="Pfam" id="PF13419">
    <property type="entry name" value="HAD_2"/>
    <property type="match status" value="1"/>
</dbReference>
<dbReference type="EMBL" id="JAKUML010000014">
    <property type="protein sequence ID" value="MCJ8147064.1"/>
    <property type="molecule type" value="Genomic_DNA"/>
</dbReference>
<keyword evidence="2" id="KW-1185">Reference proteome</keyword>
<dbReference type="GO" id="GO:0005829">
    <property type="term" value="C:cytosol"/>
    <property type="evidence" value="ECO:0007669"/>
    <property type="project" value="TreeGrafter"/>
</dbReference>
<dbReference type="InterPro" id="IPR023198">
    <property type="entry name" value="PGP-like_dom2"/>
</dbReference>
<sequence>MKIENILIDLDGTLTDPKLGITTCIRYAMRKLGRPLADEVDLDWCIGPPLKASLAKLLQLDDDTFNIDQLAEQALVLYRERFGTIGLFENEVYPEVAETLEKLQQQGYRLYVATAKPTIYAEQILVHFDLAKYFKKIYGSELTGERTNKTELIAYLLEREQLDAQASVMIGDREFDICGAHQNDVKSIAVSYGYGIASELQNAQPMTIIDSFGYILTTIDQILNKQ</sequence>
<evidence type="ECO:0000313" key="1">
    <source>
        <dbReference type="EMBL" id="MCJ8147064.1"/>
    </source>
</evidence>
<comment type="caution">
    <text evidence="1">The sequence shown here is derived from an EMBL/GenBank/DDBJ whole genome shotgun (WGS) entry which is preliminary data.</text>
</comment>
<dbReference type="PANTHER" id="PTHR43434:SF20">
    <property type="entry name" value="5'-NUCLEOTIDASE"/>
    <property type="match status" value="1"/>
</dbReference>
<dbReference type="InterPro" id="IPR006439">
    <property type="entry name" value="HAD-SF_hydro_IA"/>
</dbReference>
<protein>
    <submittedName>
        <fullName evidence="1">HAD-IA family hydrolase</fullName>
    </submittedName>
</protein>
<dbReference type="InterPro" id="IPR036412">
    <property type="entry name" value="HAD-like_sf"/>
</dbReference>
<dbReference type="GO" id="GO:0004713">
    <property type="term" value="F:protein tyrosine kinase activity"/>
    <property type="evidence" value="ECO:0007669"/>
    <property type="project" value="TreeGrafter"/>
</dbReference>
<dbReference type="Gene3D" id="1.10.150.240">
    <property type="entry name" value="Putative phosphatase, domain 2"/>
    <property type="match status" value="1"/>
</dbReference>
<dbReference type="InterPro" id="IPR023214">
    <property type="entry name" value="HAD_sf"/>
</dbReference>
<dbReference type="AlphaFoldDB" id="A0A9X1WXQ5"/>
<proteinExistence type="predicted"/>
<dbReference type="Proteomes" id="UP001139701">
    <property type="component" value="Unassembled WGS sequence"/>
</dbReference>
<dbReference type="SUPFAM" id="SSF56784">
    <property type="entry name" value="HAD-like"/>
    <property type="match status" value="1"/>
</dbReference>
<dbReference type="RefSeq" id="WP_241572457.1">
    <property type="nucleotide sequence ID" value="NZ_JAKUML010000014.1"/>
</dbReference>
<reference evidence="1" key="1">
    <citation type="submission" date="2022-02" db="EMBL/GenBank/DDBJ databases">
        <title>Acinetobacter A3.8 sp. nov., isolated from Sediment (Zhairuo Island).</title>
        <authorList>
            <person name="Zheng K."/>
        </authorList>
    </citation>
    <scope>NUCLEOTIDE SEQUENCE</scope>
    <source>
        <strain evidence="1">A3.8</strain>
    </source>
</reference>
<accession>A0A9X1WXQ5</accession>
<name>A0A9X1WXQ5_9GAMM</name>
<dbReference type="InterPro" id="IPR041492">
    <property type="entry name" value="HAD_2"/>
</dbReference>
<dbReference type="SFLD" id="SFLDS00003">
    <property type="entry name" value="Haloacid_Dehalogenase"/>
    <property type="match status" value="1"/>
</dbReference>